<dbReference type="EMBL" id="ASHM01016289">
    <property type="protein sequence ID" value="PNX98101.1"/>
    <property type="molecule type" value="Genomic_DNA"/>
</dbReference>
<dbReference type="PANTHER" id="PTHR45733">
    <property type="entry name" value="FORMIN-J"/>
    <property type="match status" value="1"/>
</dbReference>
<evidence type="ECO:0000256" key="2">
    <source>
        <dbReference type="SAM" id="MobiDB-lite"/>
    </source>
</evidence>
<feature type="compositionally biased region" description="Basic and acidic residues" evidence="2">
    <location>
        <begin position="502"/>
        <end position="520"/>
    </location>
</feature>
<dbReference type="Gene3D" id="3.90.190.10">
    <property type="entry name" value="Protein tyrosine phosphatase superfamily"/>
    <property type="match status" value="1"/>
</dbReference>
<feature type="region of interest" description="Disordered" evidence="2">
    <location>
        <begin position="598"/>
        <end position="700"/>
    </location>
</feature>
<feature type="compositionally biased region" description="Polar residues" evidence="2">
    <location>
        <begin position="540"/>
        <end position="550"/>
    </location>
</feature>
<dbReference type="SUPFAM" id="SSF49562">
    <property type="entry name" value="C2 domain (Calcium/lipid-binding domain, CaLB)"/>
    <property type="match status" value="1"/>
</dbReference>
<protein>
    <submittedName>
        <fullName evidence="4">Formin-like protein 20-like</fullName>
    </submittedName>
</protein>
<name>A0A2K3N4X1_TRIPR</name>
<comment type="caution">
    <text evidence="4">The sequence shown here is derived from an EMBL/GenBank/DDBJ whole genome shotgun (WGS) entry which is preliminary data.</text>
</comment>
<proteinExistence type="predicted"/>
<dbReference type="AlphaFoldDB" id="A0A2K3N4X1"/>
<dbReference type="SMART" id="SM01326">
    <property type="entry name" value="PTEN_C2"/>
    <property type="match status" value="1"/>
</dbReference>
<dbReference type="STRING" id="57577.A0A2K3N4X1"/>
<dbReference type="InterPro" id="IPR051144">
    <property type="entry name" value="Formin_homology_domain"/>
</dbReference>
<feature type="compositionally biased region" description="Pro residues" evidence="2">
    <location>
        <begin position="691"/>
        <end position="700"/>
    </location>
</feature>
<gene>
    <name evidence="4" type="ORF">L195_g021343</name>
</gene>
<feature type="compositionally biased region" description="Polar residues" evidence="2">
    <location>
        <begin position="670"/>
        <end position="681"/>
    </location>
</feature>
<evidence type="ECO:0000313" key="5">
    <source>
        <dbReference type="Proteomes" id="UP000236291"/>
    </source>
</evidence>
<keyword evidence="1" id="KW-0378">Hydrolase</keyword>
<reference evidence="4 5" key="2">
    <citation type="journal article" date="2017" name="Front. Plant Sci.">
        <title>Gene Classification and Mining of Molecular Markers Useful in Red Clover (Trifolium pratense) Breeding.</title>
        <authorList>
            <person name="Istvanek J."/>
            <person name="Dluhosova J."/>
            <person name="Dluhos P."/>
            <person name="Patkova L."/>
            <person name="Nedelnik J."/>
            <person name="Repkova J."/>
        </authorList>
    </citation>
    <scope>NUCLEOTIDE SEQUENCE [LARGE SCALE GENOMIC DNA]</scope>
    <source>
        <strain evidence="5">cv. Tatra</strain>
        <tissue evidence="4">Young leaves</tissue>
    </source>
</reference>
<feature type="region of interest" description="Disordered" evidence="2">
    <location>
        <begin position="502"/>
        <end position="554"/>
    </location>
</feature>
<dbReference type="InterPro" id="IPR014020">
    <property type="entry name" value="Tensin_C2-dom"/>
</dbReference>
<dbReference type="Proteomes" id="UP000236291">
    <property type="component" value="Unassembled WGS sequence"/>
</dbReference>
<sequence length="700" mass="79284">MALFRRFFYRKPPDRLLEISERVYVFDCCFSPDVLEEDEYRVYMGGVVAQLQDHFPDASFMVFNFREGERRTQVSDILSQYDMTVMEYPRQYEGCPLLPLEMIHHFLRSSESWLSLEGQQNVLLMHCERGGWPVLAFMLAGLLLYRKQYTGEQKTLEMVYKQAPRELLHLLTPFNPQPSQFRYLQYISRRHLGSEWPPSETPLYLDCLILRDLPLFDGGKGCRPVVRVYGPDPSKPANRSSKLLFSTSNSKKHARHYQQAECMLVKIDIHFRVQGDVVLECINLNEDFTGEETMFRIMFHTAFVRSNILMLNRDEIDILWDAKDQYPKDFKAEVLFLDADAVIPDVNTVMVSEDANEIENASPEEFYEVEEIFSNAIDAQESKADDDSQTFHDNAVGGENHKGILREDSDPHAFQDCTQDYGILKQVGKMDSGINAVKDISVDDVNYKFNESMDSDPQAVKDIAMDDGEIKSTSTAITYDMTIPLETKEILEDADRVSEIMENRFDEDNEATEKELDYKEGQPMPDSSKQKSGKLLPSTAKKQFPSNSKPGDTVGKQKIKETAAFQAKQAKPTAVTRWIPSNKGSYTNSMHVYYPPSRINSAPAGLSNLTTSKEKMEDNKAKSSSAPFGSAAVVSADMKNDLKSRKVATSKSFGHTVSEIDAKCPPSPPSKETSLNSATQAEEQSSEQLLQPPPRPPPPP</sequence>
<evidence type="ECO:0000259" key="3">
    <source>
        <dbReference type="PROSITE" id="PS51182"/>
    </source>
</evidence>
<dbReference type="ExpressionAtlas" id="A0A2K3N4X1">
    <property type="expression patterns" value="baseline"/>
</dbReference>
<dbReference type="InterPro" id="IPR035892">
    <property type="entry name" value="C2_domain_sf"/>
</dbReference>
<organism evidence="4 5">
    <name type="scientific">Trifolium pratense</name>
    <name type="common">Red clover</name>
    <dbReference type="NCBI Taxonomy" id="57577"/>
    <lineage>
        <taxon>Eukaryota</taxon>
        <taxon>Viridiplantae</taxon>
        <taxon>Streptophyta</taxon>
        <taxon>Embryophyta</taxon>
        <taxon>Tracheophyta</taxon>
        <taxon>Spermatophyta</taxon>
        <taxon>Magnoliopsida</taxon>
        <taxon>eudicotyledons</taxon>
        <taxon>Gunneridae</taxon>
        <taxon>Pentapetalae</taxon>
        <taxon>rosids</taxon>
        <taxon>fabids</taxon>
        <taxon>Fabales</taxon>
        <taxon>Fabaceae</taxon>
        <taxon>Papilionoideae</taxon>
        <taxon>50 kb inversion clade</taxon>
        <taxon>NPAAA clade</taxon>
        <taxon>Hologalegina</taxon>
        <taxon>IRL clade</taxon>
        <taxon>Trifolieae</taxon>
        <taxon>Trifolium</taxon>
    </lineage>
</organism>
<evidence type="ECO:0000256" key="1">
    <source>
        <dbReference type="ARBA" id="ARBA00022912"/>
    </source>
</evidence>
<dbReference type="Pfam" id="PF10409">
    <property type="entry name" value="PTEN_C2"/>
    <property type="match status" value="1"/>
</dbReference>
<accession>A0A2K3N4X1</accession>
<dbReference type="SUPFAM" id="SSF52799">
    <property type="entry name" value="(Phosphotyrosine protein) phosphatases II"/>
    <property type="match status" value="1"/>
</dbReference>
<dbReference type="GO" id="GO:0004721">
    <property type="term" value="F:phosphoprotein phosphatase activity"/>
    <property type="evidence" value="ECO:0007669"/>
    <property type="project" value="UniProtKB-KW"/>
</dbReference>
<dbReference type="InterPro" id="IPR029021">
    <property type="entry name" value="Prot-tyrosine_phosphatase-like"/>
</dbReference>
<dbReference type="CDD" id="cd14497">
    <property type="entry name" value="PTP_PTEN-like"/>
    <property type="match status" value="1"/>
</dbReference>
<evidence type="ECO:0000313" key="4">
    <source>
        <dbReference type="EMBL" id="PNX98101.1"/>
    </source>
</evidence>
<feature type="domain" description="C2 tensin-type" evidence="3">
    <location>
        <begin position="200"/>
        <end position="339"/>
    </location>
</feature>
<reference evidence="4 5" key="1">
    <citation type="journal article" date="2014" name="Am. J. Bot.">
        <title>Genome assembly and annotation for red clover (Trifolium pratense; Fabaceae).</title>
        <authorList>
            <person name="Istvanek J."/>
            <person name="Jaros M."/>
            <person name="Krenek A."/>
            <person name="Repkova J."/>
        </authorList>
    </citation>
    <scope>NUCLEOTIDE SEQUENCE [LARGE SCALE GENOMIC DNA]</scope>
    <source>
        <strain evidence="5">cv. Tatra</strain>
        <tissue evidence="4">Young leaves</tissue>
    </source>
</reference>
<keyword evidence="1" id="KW-0904">Protein phosphatase</keyword>
<feature type="non-terminal residue" evidence="4">
    <location>
        <position position="700"/>
    </location>
</feature>
<feature type="compositionally biased region" description="Basic and acidic residues" evidence="2">
    <location>
        <begin position="612"/>
        <end position="621"/>
    </location>
</feature>
<dbReference type="Gene3D" id="2.60.40.1110">
    <property type="match status" value="1"/>
</dbReference>
<dbReference type="PROSITE" id="PS51182">
    <property type="entry name" value="C2_TENSIN"/>
    <property type="match status" value="1"/>
</dbReference>
<dbReference type="PANTHER" id="PTHR45733:SF10">
    <property type="entry name" value="FORMIN-LIKE PROTEIN 15A-RELATED"/>
    <property type="match status" value="1"/>
</dbReference>